<protein>
    <submittedName>
        <fullName evidence="2">Uncharacterized protein</fullName>
    </submittedName>
</protein>
<keyword evidence="3" id="KW-1185">Reference proteome</keyword>
<dbReference type="VEuPathDB" id="FungiDB:MMYC01_203900"/>
<dbReference type="AlphaFoldDB" id="A0A175WDH4"/>
<evidence type="ECO:0000256" key="1">
    <source>
        <dbReference type="SAM" id="MobiDB-lite"/>
    </source>
</evidence>
<accession>A0A175WDH4</accession>
<sequence length="75" mass="8364">MARALPLERMPDSRTRFAVSFQSAAGSCLQRKTDDWQANLTWHWNSGGESITRGVHSAQVGTQESLERGEEEGDE</sequence>
<proteinExistence type="predicted"/>
<name>A0A175WDH4_9PEZI</name>
<comment type="caution">
    <text evidence="2">The sequence shown here is derived from an EMBL/GenBank/DDBJ whole genome shotgun (WGS) entry which is preliminary data.</text>
</comment>
<dbReference type="PROSITE" id="PS51257">
    <property type="entry name" value="PROKAR_LIPOPROTEIN"/>
    <property type="match status" value="1"/>
</dbReference>
<evidence type="ECO:0000313" key="3">
    <source>
        <dbReference type="Proteomes" id="UP000078237"/>
    </source>
</evidence>
<feature type="region of interest" description="Disordered" evidence="1">
    <location>
        <begin position="54"/>
        <end position="75"/>
    </location>
</feature>
<reference evidence="2 3" key="1">
    <citation type="journal article" date="2016" name="Genome Announc.">
        <title>Genome Sequence of Madurella mycetomatis mm55, Isolated from a Human Mycetoma Case in Sudan.</title>
        <authorList>
            <person name="Smit S."/>
            <person name="Derks M.F."/>
            <person name="Bervoets S."/>
            <person name="Fahal A."/>
            <person name="van Leeuwen W."/>
            <person name="van Belkum A."/>
            <person name="van de Sande W.W."/>
        </authorList>
    </citation>
    <scope>NUCLEOTIDE SEQUENCE [LARGE SCALE GENOMIC DNA]</scope>
    <source>
        <strain evidence="3">mm55</strain>
    </source>
</reference>
<evidence type="ECO:0000313" key="2">
    <source>
        <dbReference type="EMBL" id="KXX80964.1"/>
    </source>
</evidence>
<organism evidence="2 3">
    <name type="scientific">Madurella mycetomatis</name>
    <dbReference type="NCBI Taxonomy" id="100816"/>
    <lineage>
        <taxon>Eukaryota</taxon>
        <taxon>Fungi</taxon>
        <taxon>Dikarya</taxon>
        <taxon>Ascomycota</taxon>
        <taxon>Pezizomycotina</taxon>
        <taxon>Sordariomycetes</taxon>
        <taxon>Sordariomycetidae</taxon>
        <taxon>Sordariales</taxon>
        <taxon>Sordariales incertae sedis</taxon>
        <taxon>Madurella</taxon>
    </lineage>
</organism>
<dbReference type="EMBL" id="LCTW02000046">
    <property type="protein sequence ID" value="KXX80964.1"/>
    <property type="molecule type" value="Genomic_DNA"/>
</dbReference>
<dbReference type="Proteomes" id="UP000078237">
    <property type="component" value="Unassembled WGS sequence"/>
</dbReference>
<gene>
    <name evidence="2" type="ORF">MMYC01_203900</name>
</gene>